<dbReference type="AlphaFoldDB" id="A0A2V1CX36"/>
<name>A0A2V1CX36_9PLEO</name>
<proteinExistence type="predicted"/>
<feature type="region of interest" description="Disordered" evidence="1">
    <location>
        <begin position="195"/>
        <end position="238"/>
    </location>
</feature>
<evidence type="ECO:0000313" key="3">
    <source>
        <dbReference type="Proteomes" id="UP000244855"/>
    </source>
</evidence>
<organism evidence="2 3">
    <name type="scientific">Periconia macrospinosa</name>
    <dbReference type="NCBI Taxonomy" id="97972"/>
    <lineage>
        <taxon>Eukaryota</taxon>
        <taxon>Fungi</taxon>
        <taxon>Dikarya</taxon>
        <taxon>Ascomycota</taxon>
        <taxon>Pezizomycotina</taxon>
        <taxon>Dothideomycetes</taxon>
        <taxon>Pleosporomycetidae</taxon>
        <taxon>Pleosporales</taxon>
        <taxon>Massarineae</taxon>
        <taxon>Periconiaceae</taxon>
        <taxon>Periconia</taxon>
    </lineage>
</organism>
<evidence type="ECO:0000313" key="2">
    <source>
        <dbReference type="EMBL" id="PVH90241.1"/>
    </source>
</evidence>
<evidence type="ECO:0000256" key="1">
    <source>
        <dbReference type="SAM" id="MobiDB-lite"/>
    </source>
</evidence>
<keyword evidence="3" id="KW-1185">Reference proteome</keyword>
<gene>
    <name evidence="2" type="ORF">DM02DRAFT_678731</name>
</gene>
<dbReference type="EMBL" id="KZ806512">
    <property type="protein sequence ID" value="PVH90241.1"/>
    <property type="molecule type" value="Genomic_DNA"/>
</dbReference>
<protein>
    <submittedName>
        <fullName evidence="2">Uncharacterized protein</fullName>
    </submittedName>
</protein>
<reference evidence="2 3" key="1">
    <citation type="journal article" date="2018" name="Sci. Rep.">
        <title>Comparative genomics provides insights into the lifestyle and reveals functional heterogeneity of dark septate endophytic fungi.</title>
        <authorList>
            <person name="Knapp D.G."/>
            <person name="Nemeth J.B."/>
            <person name="Barry K."/>
            <person name="Hainaut M."/>
            <person name="Henrissat B."/>
            <person name="Johnson J."/>
            <person name="Kuo A."/>
            <person name="Lim J.H.P."/>
            <person name="Lipzen A."/>
            <person name="Nolan M."/>
            <person name="Ohm R.A."/>
            <person name="Tamas L."/>
            <person name="Grigoriev I.V."/>
            <person name="Spatafora J.W."/>
            <person name="Nagy L.G."/>
            <person name="Kovacs G.M."/>
        </authorList>
    </citation>
    <scope>NUCLEOTIDE SEQUENCE [LARGE SCALE GENOMIC DNA]</scope>
    <source>
        <strain evidence="2 3">DSE2036</strain>
    </source>
</reference>
<sequence length="378" mass="42344">MEIYSLECWTTRGLKDSDYNWLYGPLRSSSKSSLSAFISKPTTAVSKPTCFLNKKSILKKRSISELIRQKLMSALPVLKRAGGVQVQYGNASVDRTRDYPMFDRTATDSIICLTRWKSVSGVATDCFSPPRTPGSQSLGQGERKLLRFDERVEQFRAVDLENAERDWSAQSDDDSSDDGLLMKFPLKERAFLLNNTENNPSTDGKIIEMLPPTTLRSRSPPPRKTLGRSHPSTNSLIDEEDDTEMFSIQLSKCSEAPDDFFAIHDGRAKDISLPFKDNQDDTIGARPVNELTNIVHKGKDIAQAIWKEGWLQLLERVLIQCQSILLALLGAGTQVLLPHAREAMSHVAGDEDMLNQARLIKRRMVPLAQKRVQSSGES</sequence>
<dbReference type="Proteomes" id="UP000244855">
    <property type="component" value="Unassembled WGS sequence"/>
</dbReference>
<dbReference type="STRING" id="97972.A0A2V1CX36"/>
<accession>A0A2V1CX36</accession>